<dbReference type="GeneTree" id="ENSGT00940000166233"/>
<evidence type="ECO:0000256" key="5">
    <source>
        <dbReference type="SAM" id="MobiDB-lite"/>
    </source>
</evidence>
<reference evidence="7" key="3">
    <citation type="submission" date="2025-09" db="UniProtKB">
        <authorList>
            <consortium name="Ensembl"/>
        </authorList>
    </citation>
    <scope>IDENTIFICATION</scope>
</reference>
<dbReference type="SUPFAM" id="SSF57850">
    <property type="entry name" value="RING/U-box"/>
    <property type="match status" value="1"/>
</dbReference>
<dbReference type="Pfam" id="PF07177">
    <property type="entry name" value="Neuralized"/>
    <property type="match status" value="1"/>
</dbReference>
<dbReference type="InterPro" id="IPR001841">
    <property type="entry name" value="Znf_RING"/>
</dbReference>
<dbReference type="GO" id="GO:0008270">
    <property type="term" value="F:zinc ion binding"/>
    <property type="evidence" value="ECO:0007669"/>
    <property type="project" value="UniProtKB-KW"/>
</dbReference>
<evidence type="ECO:0000256" key="1">
    <source>
        <dbReference type="ARBA" id="ARBA00022723"/>
    </source>
</evidence>
<evidence type="ECO:0000259" key="6">
    <source>
        <dbReference type="PROSITE" id="PS50089"/>
    </source>
</evidence>
<reference evidence="8" key="1">
    <citation type="submission" date="2003-08" db="EMBL/GenBank/DDBJ databases">
        <authorList>
            <person name="Birren B."/>
            <person name="Nusbaum C."/>
            <person name="Abebe A."/>
            <person name="Abouelleil A."/>
            <person name="Adekoya E."/>
            <person name="Ait-zahra M."/>
            <person name="Allen N."/>
            <person name="Allen T."/>
            <person name="An P."/>
            <person name="Anderson M."/>
            <person name="Anderson S."/>
            <person name="Arachchi H."/>
            <person name="Armbruster J."/>
            <person name="Bachantsang P."/>
            <person name="Baldwin J."/>
            <person name="Barry A."/>
            <person name="Bayul T."/>
            <person name="Blitshsteyn B."/>
            <person name="Bloom T."/>
            <person name="Blye J."/>
            <person name="Boguslavskiy L."/>
            <person name="Borowsky M."/>
            <person name="Boukhgalter B."/>
            <person name="Brunache A."/>
            <person name="Butler J."/>
            <person name="Calixte N."/>
            <person name="Calvo S."/>
            <person name="Camarata J."/>
            <person name="Campo K."/>
            <person name="Chang J."/>
            <person name="Cheshatsang Y."/>
            <person name="Citroen M."/>
            <person name="Collymore A."/>
            <person name="Considine T."/>
            <person name="Cook A."/>
            <person name="Cooke P."/>
            <person name="Corum B."/>
            <person name="Cuomo C."/>
            <person name="David R."/>
            <person name="Dawoe T."/>
            <person name="Degray S."/>
            <person name="Dodge S."/>
            <person name="Dooley K."/>
            <person name="Dorje P."/>
            <person name="Dorjee K."/>
            <person name="Dorris L."/>
            <person name="Duffey N."/>
            <person name="Dupes A."/>
            <person name="Elkins T."/>
            <person name="Engels R."/>
            <person name="Erickson J."/>
            <person name="Farina A."/>
            <person name="Faro S."/>
            <person name="Ferreira P."/>
            <person name="Fischer H."/>
            <person name="Fitzgerald M."/>
            <person name="Foley K."/>
            <person name="Gage D."/>
            <person name="Galagan J."/>
            <person name="Gearin G."/>
            <person name="Gnerre S."/>
            <person name="Gnirke A."/>
            <person name="Goyette A."/>
            <person name="Graham J."/>
            <person name="Grandbois E."/>
            <person name="Gyaltsen K."/>
            <person name="Hafez N."/>
            <person name="Hagopian D."/>
            <person name="Hagos B."/>
            <person name="Hall J."/>
            <person name="Hatcher B."/>
            <person name="Heller A."/>
            <person name="Higgins H."/>
            <person name="Honan T."/>
            <person name="Horn A."/>
            <person name="Houde N."/>
            <person name="Hughes L."/>
            <person name="Hulme W."/>
            <person name="Husby E."/>
            <person name="Iliev I."/>
            <person name="Jaffe D."/>
            <person name="Jones C."/>
            <person name="Kamal M."/>
            <person name="Kamat A."/>
            <person name="Kamvysselis M."/>
            <person name="Karlsson E."/>
            <person name="Kells C."/>
            <person name="Kieu A."/>
            <person name="Kisner P."/>
            <person name="Kodira C."/>
            <person name="Kulbokas E."/>
            <person name="Labutti K."/>
            <person name="Lama D."/>
            <person name="Landers T."/>
            <person name="Leger J."/>
            <person name="Levine S."/>
            <person name="Lewis D."/>
            <person name="Lewis T."/>
            <person name="Lindblad-toh K."/>
            <person name="Liu X."/>
            <person name="Lokyitsang T."/>
            <person name="Lokyitsang Y."/>
            <person name="Lucien O."/>
            <person name="Lui A."/>
            <person name="Ma L.J."/>
            <person name="Mabbitt R."/>
            <person name="Macdonald J."/>
            <person name="Maclean C."/>
            <person name="Major J."/>
            <person name="Manning J."/>
            <person name="Marabella R."/>
            <person name="Maru K."/>
            <person name="Matthews C."/>
            <person name="Mauceli E."/>
            <person name="Mccarthy M."/>
            <person name="Mcdonough S."/>
            <person name="Mcghee T."/>
            <person name="Meldrim J."/>
            <person name="Meneus L."/>
            <person name="Mesirov J."/>
            <person name="Mihalev A."/>
            <person name="Mihova T."/>
            <person name="Mikkelsen T."/>
            <person name="Mlenga V."/>
            <person name="Moru K."/>
            <person name="Mozes J."/>
            <person name="Mulrain L."/>
            <person name="Munson G."/>
            <person name="Naylor J."/>
            <person name="Newes C."/>
            <person name="Nguyen C."/>
            <person name="Nguyen N."/>
            <person name="Nguyen T."/>
            <person name="Nicol R."/>
            <person name="Nielsen C."/>
            <person name="Nizzari M."/>
            <person name="Norbu C."/>
            <person name="Norbu N."/>
            <person name="O'donnell P."/>
            <person name="Okoawo O."/>
            <person name="O'leary S."/>
            <person name="Omotosho B."/>
            <person name="O'neill K."/>
            <person name="Osman S."/>
            <person name="Parker S."/>
            <person name="Perrin D."/>
            <person name="Phunkhang P."/>
            <person name="Piqani B."/>
            <person name="Purcell S."/>
            <person name="Rachupka T."/>
            <person name="Ramasamy U."/>
            <person name="Rameau R."/>
            <person name="Ray V."/>
            <person name="Raymond C."/>
            <person name="Retta R."/>
            <person name="Richardson S."/>
            <person name="Rise C."/>
            <person name="Rodriguez J."/>
            <person name="Rogers J."/>
            <person name="Rogov P."/>
            <person name="Rutman M."/>
            <person name="Schupbach R."/>
            <person name="Seaman C."/>
            <person name="Settipalli S."/>
            <person name="Sharpe T."/>
            <person name="Sheridan J."/>
            <person name="Sherpa N."/>
            <person name="Shi J."/>
            <person name="Smirnov S."/>
            <person name="Smith C."/>
            <person name="Sougnez C."/>
            <person name="Spencer B."/>
            <person name="Stalker J."/>
            <person name="Stange-thomann N."/>
            <person name="Stavropoulos S."/>
            <person name="Stetson K."/>
            <person name="Stone C."/>
            <person name="Stone S."/>
            <person name="Stubbs M."/>
            <person name="Talamas J."/>
            <person name="Tchuinga P."/>
            <person name="Tenzing P."/>
            <person name="Tesfaye S."/>
            <person name="Theodore J."/>
            <person name="Thoulutsang Y."/>
            <person name="Topham K."/>
            <person name="Towey S."/>
            <person name="Tsamla T."/>
            <person name="Tsomo N."/>
            <person name="Vallee D."/>
            <person name="Vassiliev H."/>
            <person name="Venkataraman V."/>
            <person name="Vinson J."/>
            <person name="Vo A."/>
            <person name="Wade C."/>
            <person name="Wang S."/>
            <person name="Wangchuk T."/>
            <person name="Wangdi T."/>
            <person name="Whittaker C."/>
            <person name="Wilkinson J."/>
            <person name="Wu Y."/>
            <person name="Wyman D."/>
            <person name="Yadav S."/>
            <person name="Yang S."/>
            <person name="Yang X."/>
            <person name="Yeager S."/>
            <person name="Yee E."/>
            <person name="Young G."/>
            <person name="Zainoun J."/>
            <person name="Zembeck L."/>
            <person name="Zimmer A."/>
            <person name="Zody M."/>
            <person name="Lander E."/>
        </authorList>
    </citation>
    <scope>NUCLEOTIDE SEQUENCE [LARGE SCALE GENOMIC DNA]</scope>
</reference>
<keyword evidence="3" id="KW-0862">Zinc</keyword>
<proteinExistence type="predicted"/>
<dbReference type="Ensembl" id="ENSCSAVT00000010069.1">
    <property type="protein sequence ID" value="ENSCSAVP00000009948.1"/>
    <property type="gene ID" value="ENSCSAVG00000005862.1"/>
</dbReference>
<evidence type="ECO:0000313" key="8">
    <source>
        <dbReference type="Proteomes" id="UP000007875"/>
    </source>
</evidence>
<keyword evidence="1" id="KW-0479">Metal-binding</keyword>
<dbReference type="Gene3D" id="3.30.40.10">
    <property type="entry name" value="Zinc/RING finger domain, C3HC4 (zinc finger)"/>
    <property type="match status" value="1"/>
</dbReference>
<feature type="region of interest" description="Disordered" evidence="5">
    <location>
        <begin position="135"/>
        <end position="166"/>
    </location>
</feature>
<dbReference type="PANTHER" id="PTHR14879:SF5">
    <property type="entry name" value="RING-TYPE DOMAIN-CONTAINING PROTEIN"/>
    <property type="match status" value="1"/>
</dbReference>
<evidence type="ECO:0000256" key="3">
    <source>
        <dbReference type="ARBA" id="ARBA00022833"/>
    </source>
</evidence>
<dbReference type="Pfam" id="PF13920">
    <property type="entry name" value="zf-C3HC4_3"/>
    <property type="match status" value="1"/>
</dbReference>
<name>H2YX87_CIOSA</name>
<organism evidence="7 8">
    <name type="scientific">Ciona savignyi</name>
    <name type="common">Pacific transparent sea squirt</name>
    <dbReference type="NCBI Taxonomy" id="51511"/>
    <lineage>
        <taxon>Eukaryota</taxon>
        <taxon>Metazoa</taxon>
        <taxon>Chordata</taxon>
        <taxon>Tunicata</taxon>
        <taxon>Ascidiacea</taxon>
        <taxon>Phlebobranchia</taxon>
        <taxon>Cionidae</taxon>
        <taxon>Ciona</taxon>
    </lineage>
</organism>
<evidence type="ECO:0000256" key="2">
    <source>
        <dbReference type="ARBA" id="ARBA00022771"/>
    </source>
</evidence>
<reference evidence="7" key="2">
    <citation type="submission" date="2025-08" db="UniProtKB">
        <authorList>
            <consortium name="Ensembl"/>
        </authorList>
    </citation>
    <scope>IDENTIFICATION</scope>
</reference>
<dbReference type="AlphaFoldDB" id="H2YX87"/>
<feature type="domain" description="RING-type" evidence="6">
    <location>
        <begin position="172"/>
        <end position="213"/>
    </location>
</feature>
<dbReference type="InterPro" id="IPR013083">
    <property type="entry name" value="Znf_RING/FYVE/PHD"/>
</dbReference>
<keyword evidence="2 4" id="KW-0863">Zinc-finger</keyword>
<protein>
    <recommendedName>
        <fullName evidence="6">RING-type domain-containing protein</fullName>
    </recommendedName>
</protein>
<dbReference type="InterPro" id="IPR051728">
    <property type="entry name" value="RING-FYVE_E3_ubiquitin-ligase"/>
</dbReference>
<sequence>MESWSGETNDLLDRFEYWVLQDVFPCPRKGDFFSITITDDGFVSFKVLNSGLEEKLFFCDTSQPLWIVIDMRGSLRHLVSVAATVQTRHGDSDSDSDSDINFDLHDDSDNLILSDSPIIYPNYPISLANNPIQDEEVSTNDAPSSSGAAGITPDAKNKAGKSPNPPLKDSECSLCVDAPANIAVYDCGHVCLCEACSKKLLQVERFPKCPICRKMIKDVMKIYRV</sequence>
<dbReference type="InterPro" id="IPR006573">
    <property type="entry name" value="NHR_dom"/>
</dbReference>
<evidence type="ECO:0000256" key="4">
    <source>
        <dbReference type="PROSITE-ProRule" id="PRU00175"/>
    </source>
</evidence>
<dbReference type="PANTHER" id="PTHR14879">
    <property type="entry name" value="CASPASE REGULATOR, RING FINGER DOMAIN-CONTAINING"/>
    <property type="match status" value="1"/>
</dbReference>
<dbReference type="PROSITE" id="PS50089">
    <property type="entry name" value="ZF_RING_2"/>
    <property type="match status" value="1"/>
</dbReference>
<accession>H2YX87</accession>
<keyword evidence="8" id="KW-1185">Reference proteome</keyword>
<evidence type="ECO:0000313" key="7">
    <source>
        <dbReference type="Ensembl" id="ENSCSAVP00000009948.1"/>
    </source>
</evidence>
<dbReference type="Proteomes" id="UP000007875">
    <property type="component" value="Unassembled WGS sequence"/>
</dbReference>
<dbReference type="HOGENOM" id="CLU_1229548_0_0_1"/>